<evidence type="ECO:0000256" key="2">
    <source>
        <dbReference type="ARBA" id="ARBA00010112"/>
    </source>
</evidence>
<evidence type="ECO:0000313" key="6">
    <source>
        <dbReference type="EMBL" id="CAD5214333.1"/>
    </source>
</evidence>
<dbReference type="AlphaFoldDB" id="A0A1I7SC56"/>
<dbReference type="GO" id="GO:0005576">
    <property type="term" value="C:extracellular region"/>
    <property type="evidence" value="ECO:0007669"/>
    <property type="project" value="UniProtKB-SubCell"/>
</dbReference>
<sequence>MFFPGLLTFLLLLFATCEAGIFGKWYKLAIKAKIKCNEKKFDNVTLQLFKSEDAAEVLIPTSITKKNGKTEITAEIKEQSKFQPVLHLLHRCNEVKDPAKINVCPMDFWIQIPKKFVFEDTENAKPYSITIDLDKKEKFDGMKRNCDVMF</sequence>
<evidence type="ECO:0000256" key="3">
    <source>
        <dbReference type="ARBA" id="ARBA00022525"/>
    </source>
</evidence>
<comment type="subcellular location">
    <subcellularLocation>
        <location evidence="1">Secreted</location>
    </subcellularLocation>
</comment>
<organism evidence="7 9">
    <name type="scientific">Bursaphelenchus xylophilus</name>
    <name type="common">Pinewood nematode worm</name>
    <name type="synonym">Aphelenchoides xylophilus</name>
    <dbReference type="NCBI Taxonomy" id="6326"/>
    <lineage>
        <taxon>Eukaryota</taxon>
        <taxon>Metazoa</taxon>
        <taxon>Ecdysozoa</taxon>
        <taxon>Nematoda</taxon>
        <taxon>Chromadorea</taxon>
        <taxon>Rhabditida</taxon>
        <taxon>Tylenchina</taxon>
        <taxon>Tylenchomorpha</taxon>
        <taxon>Aphelenchoidea</taxon>
        <taxon>Aphelenchoididae</taxon>
        <taxon>Bursaphelenchus</taxon>
    </lineage>
</organism>
<dbReference type="OrthoDB" id="10382211at2759"/>
<evidence type="ECO:0000256" key="5">
    <source>
        <dbReference type="SAM" id="SignalP"/>
    </source>
</evidence>
<dbReference type="Proteomes" id="UP000095284">
    <property type="component" value="Unplaced"/>
</dbReference>
<comment type="similarity">
    <text evidence="2">Belongs to the nematode transthyretin-like family.</text>
</comment>
<name>A0A1I7SC56_BURXY</name>
<protein>
    <submittedName>
        <fullName evidence="6">(pine wood nematode) hypothetical protein</fullName>
    </submittedName>
</protein>
<dbReference type="InterPro" id="IPR038479">
    <property type="entry name" value="Transthyretin-like_sf"/>
</dbReference>
<evidence type="ECO:0000256" key="1">
    <source>
        <dbReference type="ARBA" id="ARBA00004613"/>
    </source>
</evidence>
<dbReference type="EMBL" id="CAJFDI010000002">
    <property type="protein sequence ID" value="CAD5214333.1"/>
    <property type="molecule type" value="Genomic_DNA"/>
</dbReference>
<dbReference type="Gene3D" id="2.60.40.3330">
    <property type="match status" value="1"/>
</dbReference>
<gene>
    <name evidence="6" type="ORF">BXYJ_LOCUS3477</name>
</gene>
<keyword evidence="3" id="KW-0964">Secreted</keyword>
<dbReference type="GO" id="GO:0009986">
    <property type="term" value="C:cell surface"/>
    <property type="evidence" value="ECO:0007669"/>
    <property type="project" value="InterPro"/>
</dbReference>
<dbReference type="EMBL" id="CAJFCV020000002">
    <property type="protein sequence ID" value="CAG9094700.1"/>
    <property type="molecule type" value="Genomic_DNA"/>
</dbReference>
<reference evidence="6" key="2">
    <citation type="submission" date="2020-09" db="EMBL/GenBank/DDBJ databases">
        <authorList>
            <person name="Kikuchi T."/>
        </authorList>
    </citation>
    <scope>NUCLEOTIDE SEQUENCE</scope>
    <source>
        <strain evidence="6">Ka4C1</strain>
    </source>
</reference>
<keyword evidence="4 5" id="KW-0732">Signal</keyword>
<dbReference type="PANTHER" id="PTHR21700">
    <property type="entry name" value="TRANSTHYRETIN-LIKE FAMILY PROTEIN-RELATED"/>
    <property type="match status" value="1"/>
</dbReference>
<dbReference type="Pfam" id="PF01060">
    <property type="entry name" value="TTR-52"/>
    <property type="match status" value="1"/>
</dbReference>
<evidence type="ECO:0000313" key="7">
    <source>
        <dbReference type="Proteomes" id="UP000095284"/>
    </source>
</evidence>
<proteinExistence type="inferred from homology"/>
<feature type="signal peptide" evidence="5">
    <location>
        <begin position="1"/>
        <end position="19"/>
    </location>
</feature>
<reference evidence="9" key="1">
    <citation type="submission" date="2016-11" db="UniProtKB">
        <authorList>
            <consortium name="WormBaseParasite"/>
        </authorList>
    </citation>
    <scope>IDENTIFICATION</scope>
</reference>
<keyword evidence="8" id="KW-1185">Reference proteome</keyword>
<feature type="chain" id="PRO_5036022167" evidence="5">
    <location>
        <begin position="20"/>
        <end position="150"/>
    </location>
</feature>
<dbReference type="WBParaSite" id="BXY_1060700.1">
    <property type="protein sequence ID" value="BXY_1060700.1"/>
    <property type="gene ID" value="BXY_1060700"/>
</dbReference>
<dbReference type="SMR" id="A0A1I7SC56"/>
<evidence type="ECO:0000256" key="4">
    <source>
        <dbReference type="ARBA" id="ARBA00022729"/>
    </source>
</evidence>
<evidence type="ECO:0000313" key="9">
    <source>
        <dbReference type="WBParaSite" id="BXY_1060700.1"/>
    </source>
</evidence>
<dbReference type="Proteomes" id="UP000659654">
    <property type="component" value="Unassembled WGS sequence"/>
</dbReference>
<dbReference type="Proteomes" id="UP000582659">
    <property type="component" value="Unassembled WGS sequence"/>
</dbReference>
<dbReference type="InterPro" id="IPR001534">
    <property type="entry name" value="Transthyretin-like"/>
</dbReference>
<accession>A0A1I7SC56</accession>
<evidence type="ECO:0000313" key="8">
    <source>
        <dbReference type="Proteomes" id="UP000659654"/>
    </source>
</evidence>